<organism evidence="2">
    <name type="scientific">uncultured Alphaproteobacteria bacterium</name>
    <dbReference type="NCBI Taxonomy" id="91750"/>
    <lineage>
        <taxon>Bacteria</taxon>
        <taxon>Pseudomonadati</taxon>
        <taxon>Pseudomonadota</taxon>
        <taxon>Alphaproteobacteria</taxon>
        <taxon>environmental samples</taxon>
    </lineage>
</organism>
<keyword evidence="1" id="KW-0472">Membrane</keyword>
<keyword evidence="1" id="KW-0812">Transmembrane</keyword>
<evidence type="ECO:0000256" key="1">
    <source>
        <dbReference type="SAM" id="Phobius"/>
    </source>
</evidence>
<protein>
    <submittedName>
        <fullName evidence="2">Uncharacterized protein</fullName>
    </submittedName>
</protein>
<feature type="transmembrane region" description="Helical" evidence="1">
    <location>
        <begin position="6"/>
        <end position="21"/>
    </location>
</feature>
<reference evidence="2" key="1">
    <citation type="journal article" date="2020" name="J. ISSAAS">
        <title>Lactobacilli and other gastrointestinal microbiota of Peromyscus leucopus, reservoir host for agents of Lyme disease and other zoonoses in North America.</title>
        <authorList>
            <person name="Milovic A."/>
            <person name="Bassam K."/>
            <person name="Shao H."/>
            <person name="Chatzistamou I."/>
            <person name="Tufts D.M."/>
            <person name="Diuk-Wasser M."/>
            <person name="Barbour A.G."/>
        </authorList>
    </citation>
    <scope>NUCLEOTIDE SEQUENCE</scope>
    <source>
        <strain evidence="2">LL90</strain>
    </source>
</reference>
<keyword evidence="1" id="KW-1133">Transmembrane helix</keyword>
<feature type="transmembrane region" description="Helical" evidence="1">
    <location>
        <begin position="62"/>
        <end position="85"/>
    </location>
</feature>
<gene>
    <name evidence="2" type="ORF">PlAlph_5270</name>
</gene>
<sequence length="106" mass="12346">MEIYLLAAMVLIYIVTSLVVKKSTLQRLWLVAFVVAFAVTAVALSFLRFTNQNVMMNAAELSWYYILYLFASIMVVLGIINLWLFRRPLWDVLFNRDTDNDDDDDI</sequence>
<evidence type="ECO:0000313" key="2">
    <source>
        <dbReference type="EMBL" id="QIM10635.1"/>
    </source>
</evidence>
<proteinExistence type="predicted"/>
<feature type="transmembrane region" description="Helical" evidence="1">
    <location>
        <begin position="28"/>
        <end position="50"/>
    </location>
</feature>
<dbReference type="EMBL" id="MN990732">
    <property type="protein sequence ID" value="QIM10635.1"/>
    <property type="molecule type" value="Genomic_DNA"/>
</dbReference>
<name>A0A6G8F2U0_9PROT</name>
<dbReference type="AlphaFoldDB" id="A0A6G8F2U0"/>
<accession>A0A6G8F2U0</accession>